<comment type="caution">
    <text evidence="1">The sequence shown here is derived from an EMBL/GenBank/DDBJ whole genome shotgun (WGS) entry which is preliminary data.</text>
</comment>
<accession>A0A7V8N1Y3</accession>
<protein>
    <submittedName>
        <fullName evidence="1">Uncharacterized protein</fullName>
    </submittedName>
</protein>
<keyword evidence="2" id="KW-1185">Reference proteome</keyword>
<reference evidence="1 2" key="1">
    <citation type="submission" date="2020-07" db="EMBL/GenBank/DDBJ databases">
        <authorList>
            <person name="Hilgarth M."/>
            <person name="Werum V."/>
            <person name="Vogel R.F."/>
        </authorList>
    </citation>
    <scope>NUCLEOTIDE SEQUENCE [LARGE SCALE GENOMIC DNA]</scope>
    <source>
        <strain evidence="1 2">DSM 28961</strain>
    </source>
</reference>
<dbReference type="RefSeq" id="WP_180747308.1">
    <property type="nucleotide sequence ID" value="NZ_CBCRWQ010000015.1"/>
</dbReference>
<dbReference type="Proteomes" id="UP000530186">
    <property type="component" value="Unassembled WGS sequence"/>
</dbReference>
<evidence type="ECO:0000313" key="1">
    <source>
        <dbReference type="EMBL" id="MBA0017179.1"/>
    </source>
</evidence>
<dbReference type="GeneID" id="303195578"/>
<dbReference type="AlphaFoldDB" id="A0A7V8N1Y3"/>
<sequence>MTLYDLGLDWSEQEREQIIEYAKEALNSYRVLKRRERMMLQAEAPDVKSPTFSDMPRSQNLSNSSEDRMIHYLAALEEAKDLRMRYKEIERSINACQGDDGVYVSLLRLKYIEGKQLYAICNQLNYGDTWLYEKGLDKALSLFAETWDFGRIPREVRNGKNAEKTRK</sequence>
<gene>
    <name evidence="1" type="ORF">HZR21_08615</name>
</gene>
<proteinExistence type="predicted"/>
<name>A0A7V8N1Y3_9LACT</name>
<dbReference type="EMBL" id="JACBNY010000016">
    <property type="protein sequence ID" value="MBA0017179.1"/>
    <property type="molecule type" value="Genomic_DNA"/>
</dbReference>
<organism evidence="1 2">
    <name type="scientific">Pseudolactococcus laudensis</name>
    <dbReference type="NCBI Taxonomy" id="1494461"/>
    <lineage>
        <taxon>Bacteria</taxon>
        <taxon>Bacillati</taxon>
        <taxon>Bacillota</taxon>
        <taxon>Bacilli</taxon>
        <taxon>Lactobacillales</taxon>
        <taxon>Streptococcaceae</taxon>
        <taxon>Pseudolactococcus</taxon>
    </lineage>
</organism>
<evidence type="ECO:0000313" key="2">
    <source>
        <dbReference type="Proteomes" id="UP000530186"/>
    </source>
</evidence>